<dbReference type="Pfam" id="PF00646">
    <property type="entry name" value="F-box"/>
    <property type="match status" value="1"/>
</dbReference>
<feature type="domain" description="F-box" evidence="1">
    <location>
        <begin position="7"/>
        <end position="53"/>
    </location>
</feature>
<dbReference type="InterPro" id="IPR011043">
    <property type="entry name" value="Gal_Oxase/kelch_b-propeller"/>
</dbReference>
<dbReference type="InterPro" id="IPR013187">
    <property type="entry name" value="F-box-assoc_dom_typ3"/>
</dbReference>
<dbReference type="PROSITE" id="PS50181">
    <property type="entry name" value="FBOX"/>
    <property type="match status" value="1"/>
</dbReference>
<keyword evidence="3" id="KW-1185">Reference proteome</keyword>
<dbReference type="PANTHER" id="PTHR31672:SF13">
    <property type="entry name" value="F-BOX PROTEIN CPR30-LIKE"/>
    <property type="match status" value="1"/>
</dbReference>
<dbReference type="Proteomes" id="UP001293593">
    <property type="component" value="Unassembled WGS sequence"/>
</dbReference>
<proteinExistence type="predicted"/>
<dbReference type="InterPro" id="IPR036047">
    <property type="entry name" value="F-box-like_dom_sf"/>
</dbReference>
<dbReference type="Gene3D" id="1.20.1280.50">
    <property type="match status" value="1"/>
</dbReference>
<dbReference type="SUPFAM" id="SSF50965">
    <property type="entry name" value="Galactose oxidase, central domain"/>
    <property type="match status" value="1"/>
</dbReference>
<organism evidence="2 3">
    <name type="scientific">Acacia crassicarpa</name>
    <name type="common">northern wattle</name>
    <dbReference type="NCBI Taxonomy" id="499986"/>
    <lineage>
        <taxon>Eukaryota</taxon>
        <taxon>Viridiplantae</taxon>
        <taxon>Streptophyta</taxon>
        <taxon>Embryophyta</taxon>
        <taxon>Tracheophyta</taxon>
        <taxon>Spermatophyta</taxon>
        <taxon>Magnoliopsida</taxon>
        <taxon>eudicotyledons</taxon>
        <taxon>Gunneridae</taxon>
        <taxon>Pentapetalae</taxon>
        <taxon>rosids</taxon>
        <taxon>fabids</taxon>
        <taxon>Fabales</taxon>
        <taxon>Fabaceae</taxon>
        <taxon>Caesalpinioideae</taxon>
        <taxon>mimosoid clade</taxon>
        <taxon>Acacieae</taxon>
        <taxon>Acacia</taxon>
    </lineage>
</organism>
<dbReference type="Pfam" id="PF08268">
    <property type="entry name" value="FBA_3"/>
    <property type="match status" value="1"/>
</dbReference>
<evidence type="ECO:0000313" key="3">
    <source>
        <dbReference type="Proteomes" id="UP001293593"/>
    </source>
</evidence>
<reference evidence="2" key="1">
    <citation type="submission" date="2023-10" db="EMBL/GenBank/DDBJ databases">
        <title>Chromosome-level genome of the transformable northern wattle, Acacia crassicarpa.</title>
        <authorList>
            <person name="Massaro I."/>
            <person name="Sinha N.R."/>
            <person name="Poethig S."/>
            <person name="Leichty A.R."/>
        </authorList>
    </citation>
    <scope>NUCLEOTIDE SEQUENCE</scope>
    <source>
        <strain evidence="2">Acra3RX</strain>
        <tissue evidence="2">Leaf</tissue>
    </source>
</reference>
<sequence>MKRIVVAGGMPFLPEEIIRDILIRLPVKTLIRSRCVCKHWENLIRTPSFISEHLHHCRTHQNPSLLLQQRYNLWLFDCKMKPQKFNIAPVIGSSNPFRIVGSCNGLLCVSVYRYPELYPFLLLWNPATREVRQLPPNTPNTKGADLPFQFPPYTIRAVLPFNVGFGFSPVVNDYKVVITYHDYDYASAFEVVLVVVYSLSSGSWTKVEFGIKNVGLNEESVTVNGIMFWFGCGRNPDTHTYYFAIVSFDIANEVFTLIPTPTPDWSASTSRLTMHEDKLAVLSCFATQDSESFIELWMMEDGSGASWAKKYSSCPIPRVVRPVMTTWMNQIVCDGGEKEHYNQQKITLLNISTNELKAFNINRCGRGNGSGSIYYHAESLVPIGGKKL</sequence>
<dbReference type="EMBL" id="JAWXYG010000006">
    <property type="protein sequence ID" value="KAK4270216.1"/>
    <property type="molecule type" value="Genomic_DNA"/>
</dbReference>
<dbReference type="InterPro" id="IPR017451">
    <property type="entry name" value="F-box-assoc_interact_dom"/>
</dbReference>
<dbReference type="Gene3D" id="2.120.10.80">
    <property type="entry name" value="Kelch-type beta propeller"/>
    <property type="match status" value="1"/>
</dbReference>
<dbReference type="PANTHER" id="PTHR31672">
    <property type="entry name" value="BNACNNG10540D PROTEIN"/>
    <property type="match status" value="1"/>
</dbReference>
<dbReference type="SMART" id="SM00256">
    <property type="entry name" value="FBOX"/>
    <property type="match status" value="1"/>
</dbReference>
<dbReference type="InterPro" id="IPR050796">
    <property type="entry name" value="SCF_F-box_component"/>
</dbReference>
<dbReference type="InterPro" id="IPR015915">
    <property type="entry name" value="Kelch-typ_b-propeller"/>
</dbReference>
<dbReference type="SUPFAM" id="SSF81383">
    <property type="entry name" value="F-box domain"/>
    <property type="match status" value="1"/>
</dbReference>
<comment type="caution">
    <text evidence="2">The sequence shown here is derived from an EMBL/GenBank/DDBJ whole genome shotgun (WGS) entry which is preliminary data.</text>
</comment>
<evidence type="ECO:0000259" key="1">
    <source>
        <dbReference type="PROSITE" id="PS50181"/>
    </source>
</evidence>
<gene>
    <name evidence="2" type="ORF">QN277_023278</name>
</gene>
<dbReference type="NCBIfam" id="TIGR01640">
    <property type="entry name" value="F_box_assoc_1"/>
    <property type="match status" value="1"/>
</dbReference>
<dbReference type="AlphaFoldDB" id="A0AAE1JGY3"/>
<accession>A0AAE1JGY3</accession>
<name>A0AAE1JGY3_9FABA</name>
<protein>
    <recommendedName>
        <fullName evidence="1">F-box domain-containing protein</fullName>
    </recommendedName>
</protein>
<dbReference type="InterPro" id="IPR001810">
    <property type="entry name" value="F-box_dom"/>
</dbReference>
<evidence type="ECO:0000313" key="2">
    <source>
        <dbReference type="EMBL" id="KAK4270216.1"/>
    </source>
</evidence>
<dbReference type="CDD" id="cd22157">
    <property type="entry name" value="F-box_AtFBW1-like"/>
    <property type="match status" value="1"/>
</dbReference>